<reference evidence="2 3" key="1">
    <citation type="submission" date="2014-10" db="EMBL/GenBank/DDBJ databases">
        <title>Genome sequence of Micropolyspora internatus JCM3315.</title>
        <authorList>
            <person name="Shin S.-K."/>
            <person name="Yi H."/>
        </authorList>
    </citation>
    <scope>NUCLEOTIDE SEQUENCE [LARGE SCALE GENOMIC DNA]</scope>
    <source>
        <strain evidence="2 3">JCM 3315</strain>
    </source>
</reference>
<accession>A0A837D722</accession>
<sequence>MGVPFRHPTAATMPPDGSIADTSGARRHRPAATLLLIVGPCAPLPARPITGPLGFAELRFDAGIKVRVTTPKTRRTRP</sequence>
<feature type="region of interest" description="Disordered" evidence="1">
    <location>
        <begin position="1"/>
        <end position="26"/>
    </location>
</feature>
<evidence type="ECO:0000313" key="2">
    <source>
        <dbReference type="EMBL" id="KHF42421.1"/>
    </source>
</evidence>
<comment type="caution">
    <text evidence="2">The sequence shown here is derived from an EMBL/GenBank/DDBJ whole genome shotgun (WGS) entry which is preliminary data.</text>
</comment>
<organism evidence="2 3">
    <name type="scientific">Saccharomonospora viridis</name>
    <dbReference type="NCBI Taxonomy" id="1852"/>
    <lineage>
        <taxon>Bacteria</taxon>
        <taxon>Bacillati</taxon>
        <taxon>Actinomycetota</taxon>
        <taxon>Actinomycetes</taxon>
        <taxon>Pseudonocardiales</taxon>
        <taxon>Pseudonocardiaceae</taxon>
        <taxon>Saccharomonospora</taxon>
    </lineage>
</organism>
<evidence type="ECO:0000313" key="3">
    <source>
        <dbReference type="Proteomes" id="UP000030848"/>
    </source>
</evidence>
<dbReference type="EMBL" id="JRZE01000006">
    <property type="protein sequence ID" value="KHF42421.1"/>
    <property type="molecule type" value="Genomic_DNA"/>
</dbReference>
<dbReference type="AlphaFoldDB" id="A0A837D722"/>
<name>A0A837D722_9PSEU</name>
<protein>
    <submittedName>
        <fullName evidence="2">Uncharacterized protein</fullName>
    </submittedName>
</protein>
<evidence type="ECO:0000256" key="1">
    <source>
        <dbReference type="SAM" id="MobiDB-lite"/>
    </source>
</evidence>
<dbReference type="Proteomes" id="UP000030848">
    <property type="component" value="Unassembled WGS sequence"/>
</dbReference>
<proteinExistence type="predicted"/>
<gene>
    <name evidence="2" type="ORF">MINT15_26230</name>
</gene>